<dbReference type="InterPro" id="IPR000515">
    <property type="entry name" value="MetI-like"/>
</dbReference>
<evidence type="ECO:0000256" key="6">
    <source>
        <dbReference type="ARBA" id="ARBA00023136"/>
    </source>
</evidence>
<dbReference type="EMBL" id="QEQD01000001">
    <property type="protein sequence ID" value="RDF05853.1"/>
    <property type="molecule type" value="Genomic_DNA"/>
</dbReference>
<dbReference type="PANTHER" id="PTHR43163:SF6">
    <property type="entry name" value="DIPEPTIDE TRANSPORT SYSTEM PERMEASE PROTEIN DPPB-RELATED"/>
    <property type="match status" value="1"/>
</dbReference>
<evidence type="ECO:0000259" key="9">
    <source>
        <dbReference type="PROSITE" id="PS50928"/>
    </source>
</evidence>
<keyword evidence="6 8" id="KW-0472">Membrane</keyword>
<evidence type="ECO:0000313" key="10">
    <source>
        <dbReference type="EMBL" id="RDF05853.1"/>
    </source>
</evidence>
<evidence type="ECO:0000256" key="3">
    <source>
        <dbReference type="ARBA" id="ARBA00022475"/>
    </source>
</evidence>
<reference evidence="10 11" key="1">
    <citation type="submission" date="2018-05" db="EMBL/GenBank/DDBJ databases">
        <title>Draft Genome Sequences for a Diverse set of 7 Haemophilus Species.</title>
        <authorList>
            <person name="Nichols M."/>
            <person name="Topaz N."/>
            <person name="Wang X."/>
            <person name="Wang X."/>
            <person name="Boxrud D."/>
        </authorList>
    </citation>
    <scope>NUCLEOTIDE SEQUENCE [LARGE SCALE GENOMIC DNA]</scope>
    <source>
        <strain evidence="10 11">C2010039593</strain>
    </source>
</reference>
<dbReference type="AlphaFoldDB" id="A0A369ZL73"/>
<evidence type="ECO:0000256" key="8">
    <source>
        <dbReference type="RuleBase" id="RU363032"/>
    </source>
</evidence>
<accession>A0A369ZL73</accession>
<dbReference type="PROSITE" id="PS50928">
    <property type="entry name" value="ABC_TM1"/>
    <property type="match status" value="1"/>
</dbReference>
<comment type="caution">
    <text evidence="10">The sequence shown here is derived from an EMBL/GenBank/DDBJ whole genome shotgun (WGS) entry which is preliminary data.</text>
</comment>
<evidence type="ECO:0000256" key="7">
    <source>
        <dbReference type="ARBA" id="ARBA00024202"/>
    </source>
</evidence>
<feature type="transmembrane region" description="Helical" evidence="8">
    <location>
        <begin position="180"/>
        <end position="203"/>
    </location>
</feature>
<evidence type="ECO:0000256" key="1">
    <source>
        <dbReference type="ARBA" id="ARBA00004651"/>
    </source>
</evidence>
<dbReference type="Proteomes" id="UP000253999">
    <property type="component" value="Unassembled WGS sequence"/>
</dbReference>
<dbReference type="RefSeq" id="WP_111312239.1">
    <property type="nucleotide sequence ID" value="NZ_CALIFA010000029.1"/>
</dbReference>
<gene>
    <name evidence="10" type="ORF">DPV98_00845</name>
</gene>
<name>A0A369ZL73_HAEPH</name>
<feature type="domain" description="ABC transmembrane type-1" evidence="9">
    <location>
        <begin position="98"/>
        <end position="307"/>
    </location>
</feature>
<feature type="transmembrane region" description="Helical" evidence="8">
    <location>
        <begin position="239"/>
        <end position="264"/>
    </location>
</feature>
<evidence type="ECO:0000313" key="11">
    <source>
        <dbReference type="Proteomes" id="UP000253999"/>
    </source>
</evidence>
<proteinExistence type="inferred from homology"/>
<feature type="transmembrane region" description="Helical" evidence="8">
    <location>
        <begin position="100"/>
        <end position="125"/>
    </location>
</feature>
<dbReference type="Pfam" id="PF00528">
    <property type="entry name" value="BPD_transp_1"/>
    <property type="match status" value="1"/>
</dbReference>
<keyword evidence="4 8" id="KW-0812">Transmembrane</keyword>
<evidence type="ECO:0000256" key="2">
    <source>
        <dbReference type="ARBA" id="ARBA00022448"/>
    </source>
</evidence>
<dbReference type="PANTHER" id="PTHR43163">
    <property type="entry name" value="DIPEPTIDE TRANSPORT SYSTEM PERMEASE PROTEIN DPPB-RELATED"/>
    <property type="match status" value="1"/>
</dbReference>
<dbReference type="GO" id="GO:0055085">
    <property type="term" value="P:transmembrane transport"/>
    <property type="evidence" value="ECO:0007669"/>
    <property type="project" value="InterPro"/>
</dbReference>
<sequence>MEIILRLLFRRLMALPVMILGVTALVFVVLQFTPGDPATVALGESASEAAKELYRESHGLNDPLFVQYFRFLGNLFFFDFGMTMPPELPISGMIAKSFPITLQLTLIGVVFAAVVSFTLGVLAALYRDSWVDQVIRLISVAAVATPSFWLGILLIQWFSLELDWLPSGGFVPFGEDPSGYVQSMILPSLALAVPVCASLIRVVRTTMVEEMDKDYVRTAIGNGVPYPTVIRYNVLRNALITPVTVLGLRVGYLLGGAVVIEQIFDLPGMGKLIFNGIVNHDLNLVQGVVLTIAFTFVIVNIIVDVLYVLINPKIRSL</sequence>
<keyword evidence="3" id="KW-1003">Cell membrane</keyword>
<evidence type="ECO:0000256" key="4">
    <source>
        <dbReference type="ARBA" id="ARBA00022692"/>
    </source>
</evidence>
<feature type="transmembrane region" description="Helical" evidence="8">
    <location>
        <begin position="12"/>
        <end position="32"/>
    </location>
</feature>
<evidence type="ECO:0000256" key="5">
    <source>
        <dbReference type="ARBA" id="ARBA00022989"/>
    </source>
</evidence>
<keyword evidence="5 8" id="KW-1133">Transmembrane helix</keyword>
<dbReference type="CDD" id="cd06261">
    <property type="entry name" value="TM_PBP2"/>
    <property type="match status" value="1"/>
</dbReference>
<dbReference type="Pfam" id="PF19300">
    <property type="entry name" value="BPD_transp_1_N"/>
    <property type="match status" value="1"/>
</dbReference>
<comment type="similarity">
    <text evidence="7">Belongs to the binding-protein-dependent transport system permease family. OppBC subfamily.</text>
</comment>
<dbReference type="SUPFAM" id="SSF161098">
    <property type="entry name" value="MetI-like"/>
    <property type="match status" value="1"/>
</dbReference>
<comment type="subcellular location">
    <subcellularLocation>
        <location evidence="1 8">Cell membrane</location>
        <topology evidence="1 8">Multi-pass membrane protein</topology>
    </subcellularLocation>
</comment>
<organism evidence="10 11">
    <name type="scientific">Haemophilus parahaemolyticus</name>
    <dbReference type="NCBI Taxonomy" id="735"/>
    <lineage>
        <taxon>Bacteria</taxon>
        <taxon>Pseudomonadati</taxon>
        <taxon>Pseudomonadota</taxon>
        <taxon>Gammaproteobacteria</taxon>
        <taxon>Pasteurellales</taxon>
        <taxon>Pasteurellaceae</taxon>
        <taxon>Haemophilus</taxon>
    </lineage>
</organism>
<dbReference type="GO" id="GO:0005886">
    <property type="term" value="C:plasma membrane"/>
    <property type="evidence" value="ECO:0007669"/>
    <property type="project" value="UniProtKB-SubCell"/>
</dbReference>
<protein>
    <submittedName>
        <fullName evidence="10">ABC transporter permease</fullName>
    </submittedName>
</protein>
<dbReference type="InterPro" id="IPR045621">
    <property type="entry name" value="BPD_transp_1_N"/>
</dbReference>
<feature type="transmembrane region" description="Helical" evidence="8">
    <location>
        <begin position="284"/>
        <end position="310"/>
    </location>
</feature>
<dbReference type="Gene3D" id="1.10.3720.10">
    <property type="entry name" value="MetI-like"/>
    <property type="match status" value="1"/>
</dbReference>
<feature type="transmembrane region" description="Helical" evidence="8">
    <location>
        <begin position="137"/>
        <end position="160"/>
    </location>
</feature>
<dbReference type="STRING" id="735.B0185_00860"/>
<keyword evidence="2 8" id="KW-0813">Transport</keyword>
<dbReference type="InterPro" id="IPR035906">
    <property type="entry name" value="MetI-like_sf"/>
</dbReference>